<dbReference type="InterPro" id="IPR002725">
    <property type="entry name" value="YgjP-like_metallopeptidase"/>
</dbReference>
<feature type="domain" description="YgjP-like metallopeptidase" evidence="1">
    <location>
        <begin position="47"/>
        <end position="242"/>
    </location>
</feature>
<dbReference type="InterPro" id="IPR053136">
    <property type="entry name" value="UTP_pyrophosphatase-like"/>
</dbReference>
<dbReference type="GO" id="GO:0008237">
    <property type="term" value="F:metallopeptidase activity"/>
    <property type="evidence" value="ECO:0007669"/>
    <property type="project" value="UniProtKB-KW"/>
</dbReference>
<protein>
    <submittedName>
        <fullName evidence="2">Zinc metalloprotease</fullName>
    </submittedName>
</protein>
<dbReference type="PANTHER" id="PTHR30399">
    <property type="entry name" value="UNCHARACTERIZED PROTEIN YGJP"/>
    <property type="match status" value="1"/>
</dbReference>
<dbReference type="AlphaFoldDB" id="A0A6J4NSU8"/>
<keyword evidence="2" id="KW-0645">Protease</keyword>
<dbReference type="PANTHER" id="PTHR30399:SF1">
    <property type="entry name" value="UTP PYROPHOSPHATASE"/>
    <property type="match status" value="1"/>
</dbReference>
<organism evidence="2">
    <name type="scientific">uncultured Rubellimicrobium sp</name>
    <dbReference type="NCBI Taxonomy" id="543078"/>
    <lineage>
        <taxon>Bacteria</taxon>
        <taxon>Pseudomonadati</taxon>
        <taxon>Pseudomonadota</taxon>
        <taxon>Alphaproteobacteria</taxon>
        <taxon>Rhodobacterales</taxon>
        <taxon>Roseobacteraceae</taxon>
        <taxon>Rubellimicrobium</taxon>
        <taxon>environmental samples</taxon>
    </lineage>
</organism>
<proteinExistence type="predicted"/>
<dbReference type="EMBL" id="CADCUU010000107">
    <property type="protein sequence ID" value="CAA9396784.1"/>
    <property type="molecule type" value="Genomic_DNA"/>
</dbReference>
<keyword evidence="2" id="KW-0482">Metalloprotease</keyword>
<name>A0A6J4NSU8_9RHOB</name>
<dbReference type="Pfam" id="PF01863">
    <property type="entry name" value="YgjP-like"/>
    <property type="match status" value="1"/>
</dbReference>
<dbReference type="CDD" id="cd07344">
    <property type="entry name" value="M48_yhfN_like"/>
    <property type="match status" value="1"/>
</dbReference>
<accession>A0A6J4NSU8</accession>
<dbReference type="Gene3D" id="3.30.2010.10">
    <property type="entry name" value="Metalloproteases ('zincins'), catalytic domain"/>
    <property type="match status" value="1"/>
</dbReference>
<keyword evidence="2" id="KW-0378">Hydrolase</keyword>
<sequence>MRRNGVPCHTCARLSKRLGIKGRHMDHILPGDPPVPVALRRSARARRLSLRISGTDGRVTLTLPLRTRLGDGLAFLQEREGWLRGHLARTPTVVVPAFGQPIPFEGREILLLPSEGRRVSLEGDRVLLPPDPDRLPASLGAVLRSAARDRIAAACDRHAGALGRRYRRLTLRDTRSRWGSCTAQGDLMFSWRLVLAPPQVLDYVAAHEVAHLARMDHSPAFWSLVDGLCPGWEVQRDWLRSHGVSLHRLRV</sequence>
<evidence type="ECO:0000259" key="1">
    <source>
        <dbReference type="Pfam" id="PF01863"/>
    </source>
</evidence>
<evidence type="ECO:0000313" key="2">
    <source>
        <dbReference type="EMBL" id="CAA9396784.1"/>
    </source>
</evidence>
<gene>
    <name evidence="2" type="ORF">AVDCRST_MAG15-768</name>
</gene>
<reference evidence="2" key="1">
    <citation type="submission" date="2020-02" db="EMBL/GenBank/DDBJ databases">
        <authorList>
            <person name="Meier V. D."/>
        </authorList>
    </citation>
    <scope>NUCLEOTIDE SEQUENCE</scope>
    <source>
        <strain evidence="2">AVDCRST_MAG15</strain>
    </source>
</reference>
<dbReference type="GO" id="GO:0006508">
    <property type="term" value="P:proteolysis"/>
    <property type="evidence" value="ECO:0007669"/>
    <property type="project" value="UniProtKB-KW"/>
</dbReference>